<evidence type="ECO:0000256" key="3">
    <source>
        <dbReference type="ARBA" id="ARBA00022692"/>
    </source>
</evidence>
<dbReference type="Proteomes" id="UP000676169">
    <property type="component" value="Chromosome"/>
</dbReference>
<sequence length="176" mass="19436">MSADEQNPYAPPSSEPLPPPVAGSGRFLLASPWIRLGSAIIDGIINLAIFHVIRVAFSMFGVSPSWDRTGEGSREISYGMALLGVLIFYAVHWHWLSANGQTIGKKLVRIRIATMTGEKPSMTDLVIKRYGFISVLNFIPFVGAWIGLVDSLCIFRKNHRCLHDEIAGTQVVRIVE</sequence>
<dbReference type="RefSeq" id="WP_211632398.1">
    <property type="nucleotide sequence ID" value="NZ_CP073100.1"/>
</dbReference>
<feature type="transmembrane region" description="Helical" evidence="6">
    <location>
        <begin position="130"/>
        <end position="155"/>
    </location>
</feature>
<dbReference type="KEGG" id="lamb:KBB96_03660"/>
<organism evidence="8 9">
    <name type="scientific">Luteolibacter ambystomatis</name>
    <dbReference type="NCBI Taxonomy" id="2824561"/>
    <lineage>
        <taxon>Bacteria</taxon>
        <taxon>Pseudomonadati</taxon>
        <taxon>Verrucomicrobiota</taxon>
        <taxon>Verrucomicrobiia</taxon>
        <taxon>Verrucomicrobiales</taxon>
        <taxon>Verrucomicrobiaceae</taxon>
        <taxon>Luteolibacter</taxon>
    </lineage>
</organism>
<gene>
    <name evidence="8" type="ORF">KBB96_03660</name>
</gene>
<evidence type="ECO:0000256" key="6">
    <source>
        <dbReference type="SAM" id="Phobius"/>
    </source>
</evidence>
<dbReference type="InterPro" id="IPR010432">
    <property type="entry name" value="RDD"/>
</dbReference>
<evidence type="ECO:0000256" key="4">
    <source>
        <dbReference type="ARBA" id="ARBA00022989"/>
    </source>
</evidence>
<feature type="transmembrane region" description="Helical" evidence="6">
    <location>
        <begin position="78"/>
        <end position="96"/>
    </location>
</feature>
<evidence type="ECO:0000256" key="1">
    <source>
        <dbReference type="ARBA" id="ARBA00004651"/>
    </source>
</evidence>
<evidence type="ECO:0000259" key="7">
    <source>
        <dbReference type="Pfam" id="PF06271"/>
    </source>
</evidence>
<dbReference type="EMBL" id="CP073100">
    <property type="protein sequence ID" value="QUE51990.1"/>
    <property type="molecule type" value="Genomic_DNA"/>
</dbReference>
<keyword evidence="9" id="KW-1185">Reference proteome</keyword>
<name>A0A975J0X0_9BACT</name>
<keyword evidence="5 6" id="KW-0472">Membrane</keyword>
<evidence type="ECO:0000313" key="8">
    <source>
        <dbReference type="EMBL" id="QUE51990.1"/>
    </source>
</evidence>
<evidence type="ECO:0000256" key="2">
    <source>
        <dbReference type="ARBA" id="ARBA00022475"/>
    </source>
</evidence>
<feature type="domain" description="RDD" evidence="7">
    <location>
        <begin position="29"/>
        <end position="168"/>
    </location>
</feature>
<dbReference type="Pfam" id="PF06271">
    <property type="entry name" value="RDD"/>
    <property type="match status" value="1"/>
</dbReference>
<feature type="transmembrane region" description="Helical" evidence="6">
    <location>
        <begin position="33"/>
        <end position="57"/>
    </location>
</feature>
<reference evidence="8" key="1">
    <citation type="submission" date="2021-04" db="EMBL/GenBank/DDBJ databases">
        <title>Luteolibacter sp. 32A isolated from the skin of an Anderson's salamander (Ambystoma andersonii).</title>
        <authorList>
            <person name="Spergser J."/>
            <person name="Busse H.-J."/>
        </authorList>
    </citation>
    <scope>NUCLEOTIDE SEQUENCE</scope>
    <source>
        <strain evidence="8">32A</strain>
    </source>
</reference>
<dbReference type="PANTHER" id="PTHR36115">
    <property type="entry name" value="PROLINE-RICH ANTIGEN HOMOLOG-RELATED"/>
    <property type="match status" value="1"/>
</dbReference>
<keyword evidence="4 6" id="KW-1133">Transmembrane helix</keyword>
<keyword evidence="2" id="KW-1003">Cell membrane</keyword>
<evidence type="ECO:0000313" key="9">
    <source>
        <dbReference type="Proteomes" id="UP000676169"/>
    </source>
</evidence>
<proteinExistence type="predicted"/>
<evidence type="ECO:0000256" key="5">
    <source>
        <dbReference type="ARBA" id="ARBA00023136"/>
    </source>
</evidence>
<dbReference type="GO" id="GO:0005886">
    <property type="term" value="C:plasma membrane"/>
    <property type="evidence" value="ECO:0007669"/>
    <property type="project" value="UniProtKB-SubCell"/>
</dbReference>
<accession>A0A975J0X0</accession>
<dbReference type="InterPro" id="IPR051791">
    <property type="entry name" value="Pra-immunoreactive"/>
</dbReference>
<keyword evidence="3 6" id="KW-0812">Transmembrane</keyword>
<comment type="subcellular location">
    <subcellularLocation>
        <location evidence="1">Cell membrane</location>
        <topology evidence="1">Multi-pass membrane protein</topology>
    </subcellularLocation>
</comment>
<protein>
    <submittedName>
        <fullName evidence="8">RDD family protein</fullName>
    </submittedName>
</protein>
<dbReference type="AlphaFoldDB" id="A0A975J0X0"/>